<keyword evidence="8" id="KW-1185">Reference proteome</keyword>
<gene>
    <name evidence="7" type="ORF">GCM10025790_15200</name>
</gene>
<name>A0ABP9FZX0_9MICC</name>
<dbReference type="InterPro" id="IPR022781">
    <property type="entry name" value="Flagellar_biosynth_FliO"/>
</dbReference>
<sequence>MAEAEPLFVFLRVVVALAAVLGLIWFLGRRVAARGLSSKEQKIEVIARQGLSAKASVVVVEFDERRYVLGVTDHSVTTLDRHKLRGAGQDPTQFRAFPAPPGQLAHSAPLENPAQPYSPTRQYSPAQPAPSDTAHTNAAHSDPARTGQEHSGREQSGHEHSGLDQPNGSFLSYLSAARQQQKTAPSPAAVFSRDTWRQAAQALKNRRGH</sequence>
<dbReference type="Proteomes" id="UP001500368">
    <property type="component" value="Unassembled WGS sequence"/>
</dbReference>
<accession>A0ABP9FZX0</accession>
<feature type="compositionally biased region" description="Polar residues" evidence="6">
    <location>
        <begin position="164"/>
        <end position="184"/>
    </location>
</feature>
<feature type="transmembrane region" description="Helical" evidence="5">
    <location>
        <begin position="6"/>
        <end position="27"/>
    </location>
</feature>
<feature type="compositionally biased region" description="Basic and acidic residues" evidence="6">
    <location>
        <begin position="147"/>
        <end position="162"/>
    </location>
</feature>
<dbReference type="NCBIfam" id="TIGR03500">
    <property type="entry name" value="FliO_TIGR"/>
    <property type="match status" value="1"/>
</dbReference>
<keyword evidence="5" id="KW-0975">Bacterial flagellum</keyword>
<evidence type="ECO:0000256" key="5">
    <source>
        <dbReference type="RuleBase" id="RU362064"/>
    </source>
</evidence>
<comment type="subcellular location">
    <subcellularLocation>
        <location evidence="5">Cell membrane</location>
    </subcellularLocation>
    <subcellularLocation>
        <location evidence="5">Bacterial flagellum basal body</location>
    </subcellularLocation>
</comment>
<keyword evidence="2 5" id="KW-0812">Transmembrane</keyword>
<proteinExistence type="inferred from homology"/>
<keyword evidence="3 5" id="KW-1133">Transmembrane helix</keyword>
<evidence type="ECO:0000256" key="4">
    <source>
        <dbReference type="ARBA" id="ARBA00023136"/>
    </source>
</evidence>
<evidence type="ECO:0000256" key="6">
    <source>
        <dbReference type="SAM" id="MobiDB-lite"/>
    </source>
</evidence>
<evidence type="ECO:0000256" key="2">
    <source>
        <dbReference type="ARBA" id="ARBA00022692"/>
    </source>
</evidence>
<dbReference type="EMBL" id="BAABLW010000007">
    <property type="protein sequence ID" value="GAA4920128.1"/>
    <property type="molecule type" value="Genomic_DNA"/>
</dbReference>
<evidence type="ECO:0000256" key="1">
    <source>
        <dbReference type="ARBA" id="ARBA00022475"/>
    </source>
</evidence>
<protein>
    <recommendedName>
        <fullName evidence="5">Flagellar protein</fullName>
    </recommendedName>
</protein>
<dbReference type="Pfam" id="PF04347">
    <property type="entry name" value="FliO"/>
    <property type="match status" value="1"/>
</dbReference>
<organism evidence="7 8">
    <name type="scientific">Nesterenkonia rhizosphaerae</name>
    <dbReference type="NCBI Taxonomy" id="1348272"/>
    <lineage>
        <taxon>Bacteria</taxon>
        <taxon>Bacillati</taxon>
        <taxon>Actinomycetota</taxon>
        <taxon>Actinomycetes</taxon>
        <taxon>Micrococcales</taxon>
        <taxon>Micrococcaceae</taxon>
        <taxon>Nesterenkonia</taxon>
    </lineage>
</organism>
<evidence type="ECO:0000313" key="8">
    <source>
        <dbReference type="Proteomes" id="UP001500368"/>
    </source>
</evidence>
<reference evidence="8" key="1">
    <citation type="journal article" date="2019" name="Int. J. Syst. Evol. Microbiol.">
        <title>The Global Catalogue of Microorganisms (GCM) 10K type strain sequencing project: providing services to taxonomists for standard genome sequencing and annotation.</title>
        <authorList>
            <consortium name="The Broad Institute Genomics Platform"/>
            <consortium name="The Broad Institute Genome Sequencing Center for Infectious Disease"/>
            <person name="Wu L."/>
            <person name="Ma J."/>
        </authorList>
    </citation>
    <scope>NUCLEOTIDE SEQUENCE [LARGE SCALE GENOMIC DNA]</scope>
    <source>
        <strain evidence="8">JCM 19129</strain>
    </source>
</reference>
<keyword evidence="1 5" id="KW-1003">Cell membrane</keyword>
<comment type="similarity">
    <text evidence="5">Belongs to the FliO/MopB family.</text>
</comment>
<feature type="compositionally biased region" description="Polar residues" evidence="6">
    <location>
        <begin position="115"/>
        <end position="125"/>
    </location>
</feature>
<comment type="caution">
    <text evidence="7">The sequence shown here is derived from an EMBL/GenBank/DDBJ whole genome shotgun (WGS) entry which is preliminary data.</text>
</comment>
<evidence type="ECO:0000313" key="7">
    <source>
        <dbReference type="EMBL" id="GAA4920128.1"/>
    </source>
</evidence>
<evidence type="ECO:0000256" key="3">
    <source>
        <dbReference type="ARBA" id="ARBA00022989"/>
    </source>
</evidence>
<dbReference type="RefSeq" id="WP_345477457.1">
    <property type="nucleotide sequence ID" value="NZ_BAABLW010000007.1"/>
</dbReference>
<feature type="region of interest" description="Disordered" evidence="6">
    <location>
        <begin position="82"/>
        <end position="209"/>
    </location>
</feature>
<keyword evidence="4 5" id="KW-0472">Membrane</keyword>